<organism evidence="3 4">
    <name type="scientific">Diatraea saccharalis</name>
    <name type="common">sugarcane borer</name>
    <dbReference type="NCBI Taxonomy" id="40085"/>
    <lineage>
        <taxon>Eukaryota</taxon>
        <taxon>Metazoa</taxon>
        <taxon>Ecdysozoa</taxon>
        <taxon>Arthropoda</taxon>
        <taxon>Hexapoda</taxon>
        <taxon>Insecta</taxon>
        <taxon>Pterygota</taxon>
        <taxon>Neoptera</taxon>
        <taxon>Endopterygota</taxon>
        <taxon>Lepidoptera</taxon>
        <taxon>Glossata</taxon>
        <taxon>Ditrysia</taxon>
        <taxon>Pyraloidea</taxon>
        <taxon>Crambidae</taxon>
        <taxon>Crambinae</taxon>
        <taxon>Diatraea</taxon>
    </lineage>
</organism>
<dbReference type="OrthoDB" id="10252139at2759"/>
<evidence type="ECO:0000256" key="1">
    <source>
        <dbReference type="SAM" id="Coils"/>
    </source>
</evidence>
<dbReference type="PANTHER" id="PTHR45703">
    <property type="entry name" value="DYNEIN HEAVY CHAIN"/>
    <property type="match status" value="1"/>
</dbReference>
<sequence length="368" mass="43059">MSSLQNSCRTDALALDAFIASARVMLENKAMPKNAKDLAEISAKQQVLQKNMPEMEKTVENLKRKTHMLRTWGGDSTTAGVIKEFQKVHDLMLSQQQMFDHQAEIVKSTLNGEWENLNSNIEAWTSRWSQNKSRLEETHGVLYSEMADRCRSVFDANTQWEKFIADRDELMTECEKFNLQLQPSDVWKEAEKLLKEYTGIWNPMKDFNEEYESIIEQDWIVFQKKLHLLDEFVSKWMNNLQPYTVVTLYLQQELEKYTDLSTMLKYLRGTDFTEKHWREVFSLLDMEYKKPDTLQVKDLLAVANNIKKQIKQLQKICTAASNEAAVRNAVNELELWFAGARLNITYYNDKAKRPVPIVKDFKDILSKV</sequence>
<dbReference type="GO" id="GO:0030286">
    <property type="term" value="C:dynein complex"/>
    <property type="evidence" value="ECO:0007669"/>
    <property type="project" value="InterPro"/>
</dbReference>
<reference evidence="3" key="2">
    <citation type="submission" date="2022-10" db="EMBL/GenBank/DDBJ databases">
        <authorList>
            <consortium name="ENA_rothamsted_submissions"/>
            <consortium name="culmorum"/>
            <person name="King R."/>
        </authorList>
    </citation>
    <scope>NUCLEOTIDE SEQUENCE</scope>
</reference>
<dbReference type="GO" id="GO:0045505">
    <property type="term" value="F:dynein intermediate chain binding"/>
    <property type="evidence" value="ECO:0007669"/>
    <property type="project" value="InterPro"/>
</dbReference>
<feature type="domain" description="Dynein heavy chain linker" evidence="2">
    <location>
        <begin position="188"/>
        <end position="367"/>
    </location>
</feature>
<evidence type="ECO:0000259" key="2">
    <source>
        <dbReference type="Pfam" id="PF08393"/>
    </source>
</evidence>
<keyword evidence="4" id="KW-1185">Reference proteome</keyword>
<keyword evidence="1" id="KW-0175">Coiled coil</keyword>
<reference evidence="3" key="1">
    <citation type="submission" date="2021-12" db="EMBL/GenBank/DDBJ databases">
        <authorList>
            <person name="King R."/>
        </authorList>
    </citation>
    <scope>NUCLEOTIDE SEQUENCE</scope>
</reference>
<dbReference type="InterPro" id="IPR026983">
    <property type="entry name" value="DHC"/>
</dbReference>
<dbReference type="EMBL" id="OU893335">
    <property type="protein sequence ID" value="CAG9791907.1"/>
    <property type="molecule type" value="Genomic_DNA"/>
</dbReference>
<proteinExistence type="predicted"/>
<name>A0A9N9R8W3_9NEOP</name>
<dbReference type="PANTHER" id="PTHR45703:SF22">
    <property type="entry name" value="DYNEIN CYTOPLASMIC 2 HEAVY CHAIN 1"/>
    <property type="match status" value="1"/>
</dbReference>
<gene>
    <name evidence="3" type="ORF">DIATSA_LOCUS9489</name>
</gene>
<evidence type="ECO:0000313" key="4">
    <source>
        <dbReference type="Proteomes" id="UP001153714"/>
    </source>
</evidence>
<dbReference type="Pfam" id="PF08393">
    <property type="entry name" value="DHC_N2"/>
    <property type="match status" value="1"/>
</dbReference>
<feature type="coiled-coil region" evidence="1">
    <location>
        <begin position="296"/>
        <end position="323"/>
    </location>
</feature>
<dbReference type="Proteomes" id="UP001153714">
    <property type="component" value="Chromosome 4"/>
</dbReference>
<dbReference type="InterPro" id="IPR013602">
    <property type="entry name" value="Dynein_heavy_linker"/>
</dbReference>
<dbReference type="AlphaFoldDB" id="A0A9N9R8W3"/>
<protein>
    <recommendedName>
        <fullName evidence="2">Dynein heavy chain linker domain-containing protein</fullName>
    </recommendedName>
</protein>
<dbReference type="GO" id="GO:0007018">
    <property type="term" value="P:microtubule-based movement"/>
    <property type="evidence" value="ECO:0007669"/>
    <property type="project" value="InterPro"/>
</dbReference>
<evidence type="ECO:0000313" key="3">
    <source>
        <dbReference type="EMBL" id="CAG9791907.1"/>
    </source>
</evidence>
<accession>A0A9N9R8W3</accession>
<dbReference type="GO" id="GO:0051959">
    <property type="term" value="F:dynein light intermediate chain binding"/>
    <property type="evidence" value="ECO:0007669"/>
    <property type="project" value="InterPro"/>
</dbReference>